<comment type="subcellular location">
    <subcellularLocation>
        <location evidence="1">Membrane</location>
    </subcellularLocation>
</comment>
<accession>A0A4Z2BSK3</accession>
<feature type="compositionally biased region" description="Polar residues" evidence="7">
    <location>
        <begin position="164"/>
        <end position="182"/>
    </location>
</feature>
<dbReference type="EMBL" id="SWLE01000011">
    <property type="protein sequence ID" value="TNM95193.1"/>
    <property type="molecule type" value="Genomic_DNA"/>
</dbReference>
<feature type="region of interest" description="Disordered" evidence="7">
    <location>
        <begin position="22"/>
        <end position="45"/>
    </location>
</feature>
<evidence type="ECO:0000256" key="6">
    <source>
        <dbReference type="ARBA" id="ARBA00023203"/>
    </source>
</evidence>
<proteinExistence type="predicted"/>
<evidence type="ECO:0000313" key="10">
    <source>
        <dbReference type="Proteomes" id="UP000516260"/>
    </source>
</evidence>
<dbReference type="PROSITE" id="PS00019">
    <property type="entry name" value="ACTININ_1"/>
    <property type="match status" value="1"/>
</dbReference>
<dbReference type="GO" id="GO:0005737">
    <property type="term" value="C:cytoplasm"/>
    <property type="evidence" value="ECO:0007669"/>
    <property type="project" value="TreeGrafter"/>
</dbReference>
<sequence length="406" mass="44205">MTSSVCFSEVVLKGERDVNRMEAKVDSQRGVDGGRKNDEEPRTADERAAVQARTFTRWINLVLQRNDPPAAVRDLFKDIRDGRILMALLERLSGSQLVRGNLPLSCQLFSFKHIQAFDLNRKMVDLLSISASGVVDGDPSVVLSLLWSIILHFQVKQVVGGLQEPSSSPPLCSTERPTQTGESGADTLPSKGRQAARESEHHGKTVHALLQRVQRCTSEFGVQVEDFGTSWSSGLAFLALIKSINPTLVDLRESLLREPRENIQQAFTLASCSLGIAPLLEPDDVLSTFIDEPSIITYVSTFFQHCSTTDEDCSGCSEDTEANFGSLGTGFGGNLAIDPEAQALLKCSEKSCEQQLWKKWSRRGSARGNSEEPVGDGASGSKKGRYPNPPSPLNANIASQEIPVSG</sequence>
<evidence type="ECO:0000313" key="9">
    <source>
        <dbReference type="EMBL" id="TNM95193.1"/>
    </source>
</evidence>
<keyword evidence="10" id="KW-1185">Reference proteome</keyword>
<dbReference type="GO" id="GO:0007097">
    <property type="term" value="P:nuclear migration"/>
    <property type="evidence" value="ECO:0007669"/>
    <property type="project" value="TreeGrafter"/>
</dbReference>
<evidence type="ECO:0000256" key="3">
    <source>
        <dbReference type="ARBA" id="ARBA00022737"/>
    </source>
</evidence>
<keyword evidence="6" id="KW-0009">Actin-binding</keyword>
<protein>
    <recommendedName>
        <fullName evidence="8">Calponin-homology (CH) domain-containing protein</fullName>
    </recommendedName>
</protein>
<keyword evidence="5" id="KW-0472">Membrane</keyword>
<keyword evidence="2" id="KW-0812">Transmembrane</keyword>
<dbReference type="GO" id="GO:0051015">
    <property type="term" value="F:actin filament binding"/>
    <property type="evidence" value="ECO:0007669"/>
    <property type="project" value="TreeGrafter"/>
</dbReference>
<dbReference type="SUPFAM" id="SSF47576">
    <property type="entry name" value="Calponin-homology domain, CH-domain"/>
    <property type="match status" value="1"/>
</dbReference>
<dbReference type="PROSITE" id="PS00020">
    <property type="entry name" value="ACTININ_2"/>
    <property type="match status" value="1"/>
</dbReference>
<dbReference type="AlphaFoldDB" id="A0A4Z2BSK3"/>
<feature type="domain" description="Calponin-homology (CH)" evidence="8">
    <location>
        <begin position="203"/>
        <end position="307"/>
    </location>
</feature>
<dbReference type="InterPro" id="IPR036872">
    <property type="entry name" value="CH_dom_sf"/>
</dbReference>
<keyword evidence="4" id="KW-1133">Transmembrane helix</keyword>
<gene>
    <name evidence="9" type="ORF">fugu_017952</name>
</gene>
<dbReference type="GO" id="GO:0005640">
    <property type="term" value="C:nuclear outer membrane"/>
    <property type="evidence" value="ECO:0007669"/>
    <property type="project" value="TreeGrafter"/>
</dbReference>
<dbReference type="InterPro" id="IPR001589">
    <property type="entry name" value="Actinin_actin-bd_CS"/>
</dbReference>
<name>A0A4Z2BSK3_9TELE</name>
<reference evidence="9 10" key="1">
    <citation type="submission" date="2019-04" db="EMBL/GenBank/DDBJ databases">
        <title>The sequence and de novo assembly of Takifugu bimaculatus genome using PacBio and Hi-C technologies.</title>
        <authorList>
            <person name="Xu P."/>
            <person name="Liu B."/>
            <person name="Zhou Z."/>
        </authorList>
    </citation>
    <scope>NUCLEOTIDE SEQUENCE [LARGE SCALE GENOMIC DNA]</scope>
    <source>
        <strain evidence="9">TB-2018</strain>
        <tissue evidence="9">Muscle</tissue>
    </source>
</reference>
<dbReference type="PANTHER" id="PTHR47535:SF9">
    <property type="entry name" value="CALPONIN-HOMOLOGY (CH) DOMAIN-CONTAINING PROTEIN"/>
    <property type="match status" value="1"/>
</dbReference>
<dbReference type="Pfam" id="PF00307">
    <property type="entry name" value="CH"/>
    <property type="match status" value="2"/>
</dbReference>
<feature type="region of interest" description="Disordered" evidence="7">
    <location>
        <begin position="362"/>
        <end position="406"/>
    </location>
</feature>
<comment type="caution">
    <text evidence="9">The sequence shown here is derived from an EMBL/GenBank/DDBJ whole genome shotgun (WGS) entry which is preliminary data.</text>
</comment>
<evidence type="ECO:0000259" key="8">
    <source>
        <dbReference type="PROSITE" id="PS50021"/>
    </source>
</evidence>
<dbReference type="InterPro" id="IPR052403">
    <property type="entry name" value="LINC-complex_assoc"/>
</dbReference>
<evidence type="ECO:0000256" key="1">
    <source>
        <dbReference type="ARBA" id="ARBA00004370"/>
    </source>
</evidence>
<dbReference type="PROSITE" id="PS50021">
    <property type="entry name" value="CH"/>
    <property type="match status" value="2"/>
</dbReference>
<evidence type="ECO:0000256" key="7">
    <source>
        <dbReference type="SAM" id="MobiDB-lite"/>
    </source>
</evidence>
<dbReference type="GO" id="GO:0034993">
    <property type="term" value="C:meiotic nuclear membrane microtubule tethering complex"/>
    <property type="evidence" value="ECO:0007669"/>
    <property type="project" value="TreeGrafter"/>
</dbReference>
<dbReference type="Gene3D" id="1.10.418.10">
    <property type="entry name" value="Calponin-like domain"/>
    <property type="match status" value="2"/>
</dbReference>
<evidence type="ECO:0000256" key="2">
    <source>
        <dbReference type="ARBA" id="ARBA00022692"/>
    </source>
</evidence>
<feature type="domain" description="Calponin-homology (CH)" evidence="8">
    <location>
        <begin position="49"/>
        <end position="154"/>
    </location>
</feature>
<dbReference type="SMART" id="SM00033">
    <property type="entry name" value="CH"/>
    <property type="match status" value="2"/>
</dbReference>
<keyword evidence="3" id="KW-0677">Repeat</keyword>
<evidence type="ECO:0000256" key="4">
    <source>
        <dbReference type="ARBA" id="ARBA00022989"/>
    </source>
</evidence>
<dbReference type="InterPro" id="IPR001715">
    <property type="entry name" value="CH_dom"/>
</dbReference>
<dbReference type="PANTHER" id="PTHR47535">
    <property type="entry name" value="MUSCLE-SPECIFIC PROTEIN 300 KDA, ISOFORM G"/>
    <property type="match status" value="1"/>
</dbReference>
<organism evidence="9 10">
    <name type="scientific">Takifugu bimaculatus</name>
    <dbReference type="NCBI Taxonomy" id="433685"/>
    <lineage>
        <taxon>Eukaryota</taxon>
        <taxon>Metazoa</taxon>
        <taxon>Chordata</taxon>
        <taxon>Craniata</taxon>
        <taxon>Vertebrata</taxon>
        <taxon>Euteleostomi</taxon>
        <taxon>Actinopterygii</taxon>
        <taxon>Neopterygii</taxon>
        <taxon>Teleostei</taxon>
        <taxon>Neoteleostei</taxon>
        <taxon>Acanthomorphata</taxon>
        <taxon>Eupercaria</taxon>
        <taxon>Tetraodontiformes</taxon>
        <taxon>Tetradontoidea</taxon>
        <taxon>Tetraodontidae</taxon>
        <taxon>Takifugu</taxon>
    </lineage>
</organism>
<dbReference type="Proteomes" id="UP000516260">
    <property type="component" value="Chromosome 19"/>
</dbReference>
<evidence type="ECO:0000256" key="5">
    <source>
        <dbReference type="ARBA" id="ARBA00023136"/>
    </source>
</evidence>
<feature type="region of interest" description="Disordered" evidence="7">
    <location>
        <begin position="162"/>
        <end position="202"/>
    </location>
</feature>